<dbReference type="Pfam" id="PF00071">
    <property type="entry name" value="Ras"/>
    <property type="match status" value="1"/>
</dbReference>
<sequence length="249" mass="27359">MSKREKTDSLERPGAVKEVKIVLVGPAKCGKTALVQRFVNDTFTEAYVPTGFEKYTTKQKIADTSVDYQIWDTSGGGAYDSVRPLAYQDANVFMLCFNVGDQESLTSTINKWCIEIRRHCRTTPIVLCGCRADTRSVYNTMTYSAQARIPVTSEQALLACNHIGAVAYVETSSQYSNILVPEAFRVAAEVALGLISSQDKVAPSSKPASKKVCKEKKTYSVSSPTLNRINGKPDIKTDVQKTAKNCCIM</sequence>
<dbReference type="PANTHER" id="PTHR24072">
    <property type="entry name" value="RHO FAMILY GTPASE"/>
    <property type="match status" value="1"/>
</dbReference>
<protein>
    <submittedName>
        <fullName evidence="3">Uncharacterized protein</fullName>
    </submittedName>
</protein>
<dbReference type="GO" id="GO:0001667">
    <property type="term" value="P:ameboidal-type cell migration"/>
    <property type="evidence" value="ECO:0007669"/>
    <property type="project" value="UniProtKB-ARBA"/>
</dbReference>
<dbReference type="GO" id="GO:0003006">
    <property type="term" value="P:developmental process involved in reproduction"/>
    <property type="evidence" value="ECO:0007669"/>
    <property type="project" value="UniProtKB-ARBA"/>
</dbReference>
<dbReference type="Gene3D" id="3.40.50.300">
    <property type="entry name" value="P-loop containing nucleotide triphosphate hydrolases"/>
    <property type="match status" value="1"/>
</dbReference>
<dbReference type="InterPro" id="IPR005225">
    <property type="entry name" value="Small_GTP-bd"/>
</dbReference>
<dbReference type="InParanoid" id="A0A7R8UVL5"/>
<dbReference type="OrthoDB" id="8830751at2759"/>
<keyword evidence="2" id="KW-0342">GTP-binding</keyword>
<dbReference type="EMBL" id="LR899012">
    <property type="protein sequence ID" value="CAD7086723.1"/>
    <property type="molecule type" value="Genomic_DNA"/>
</dbReference>
<dbReference type="PROSITE" id="PS51421">
    <property type="entry name" value="RAS"/>
    <property type="match status" value="1"/>
</dbReference>
<evidence type="ECO:0000313" key="4">
    <source>
        <dbReference type="Proteomes" id="UP000594454"/>
    </source>
</evidence>
<dbReference type="InterPro" id="IPR001806">
    <property type="entry name" value="Small_GTPase"/>
</dbReference>
<evidence type="ECO:0000256" key="2">
    <source>
        <dbReference type="ARBA" id="ARBA00023134"/>
    </source>
</evidence>
<dbReference type="PRINTS" id="PR00449">
    <property type="entry name" value="RASTRNSFRMNG"/>
</dbReference>
<dbReference type="PROSITE" id="PS51420">
    <property type="entry name" value="RHO"/>
    <property type="match status" value="1"/>
</dbReference>
<dbReference type="SMART" id="SM00174">
    <property type="entry name" value="RHO"/>
    <property type="match status" value="1"/>
</dbReference>
<dbReference type="GO" id="GO:0007264">
    <property type="term" value="P:small GTPase-mediated signal transduction"/>
    <property type="evidence" value="ECO:0007669"/>
    <property type="project" value="InterPro"/>
</dbReference>
<dbReference type="OMA" id="QSPISHE"/>
<reference evidence="3 4" key="1">
    <citation type="submission" date="2020-11" db="EMBL/GenBank/DDBJ databases">
        <authorList>
            <person name="Wallbank WR R."/>
            <person name="Pardo Diaz C."/>
            <person name="Kozak K."/>
            <person name="Martin S."/>
            <person name="Jiggins C."/>
            <person name="Moest M."/>
            <person name="Warren A I."/>
            <person name="Generalovic N T."/>
            <person name="Byers J.R.P. K."/>
            <person name="Montejo-Kovacevich G."/>
            <person name="Yen C E."/>
        </authorList>
    </citation>
    <scope>NUCLEOTIDE SEQUENCE [LARGE SCALE GENOMIC DNA]</scope>
</reference>
<dbReference type="GO" id="GO:0060429">
    <property type="term" value="P:epithelium development"/>
    <property type="evidence" value="ECO:0007669"/>
    <property type="project" value="UniProtKB-ARBA"/>
</dbReference>
<keyword evidence="4" id="KW-1185">Reference proteome</keyword>
<dbReference type="InterPro" id="IPR003578">
    <property type="entry name" value="Small_GTPase_Rho"/>
</dbReference>
<dbReference type="AlphaFoldDB" id="A0A7R8UVL5"/>
<accession>A0A7R8UVL5</accession>
<dbReference type="GO" id="GO:0003924">
    <property type="term" value="F:GTPase activity"/>
    <property type="evidence" value="ECO:0007669"/>
    <property type="project" value="InterPro"/>
</dbReference>
<dbReference type="GO" id="GO:0022412">
    <property type="term" value="P:cellular process involved in reproduction in multicellular organism"/>
    <property type="evidence" value="ECO:0007669"/>
    <property type="project" value="UniProtKB-ARBA"/>
</dbReference>
<name>A0A7R8UVL5_HERIL</name>
<dbReference type="PROSITE" id="PS51419">
    <property type="entry name" value="RAB"/>
    <property type="match status" value="1"/>
</dbReference>
<dbReference type="SMART" id="SM00173">
    <property type="entry name" value="RAS"/>
    <property type="match status" value="1"/>
</dbReference>
<dbReference type="SUPFAM" id="SSF52540">
    <property type="entry name" value="P-loop containing nucleoside triphosphate hydrolases"/>
    <property type="match status" value="1"/>
</dbReference>
<evidence type="ECO:0000313" key="3">
    <source>
        <dbReference type="EMBL" id="CAD7086723.1"/>
    </source>
</evidence>
<dbReference type="NCBIfam" id="TIGR00231">
    <property type="entry name" value="small_GTP"/>
    <property type="match status" value="1"/>
</dbReference>
<dbReference type="SMART" id="SM00175">
    <property type="entry name" value="RAB"/>
    <property type="match status" value="1"/>
</dbReference>
<keyword evidence="1" id="KW-0547">Nucleotide-binding</keyword>
<dbReference type="Proteomes" id="UP000594454">
    <property type="component" value="Chromosome 4"/>
</dbReference>
<dbReference type="GO" id="GO:0005525">
    <property type="term" value="F:GTP binding"/>
    <property type="evidence" value="ECO:0007669"/>
    <property type="project" value="UniProtKB-KW"/>
</dbReference>
<proteinExistence type="predicted"/>
<evidence type="ECO:0000256" key="1">
    <source>
        <dbReference type="ARBA" id="ARBA00022741"/>
    </source>
</evidence>
<dbReference type="GO" id="GO:0035006">
    <property type="term" value="P:melanization defense response"/>
    <property type="evidence" value="ECO:0007669"/>
    <property type="project" value="UniProtKB-ARBA"/>
</dbReference>
<dbReference type="InterPro" id="IPR027417">
    <property type="entry name" value="P-loop_NTPase"/>
</dbReference>
<organism evidence="3 4">
    <name type="scientific">Hermetia illucens</name>
    <name type="common">Black soldier fly</name>
    <dbReference type="NCBI Taxonomy" id="343691"/>
    <lineage>
        <taxon>Eukaryota</taxon>
        <taxon>Metazoa</taxon>
        <taxon>Ecdysozoa</taxon>
        <taxon>Arthropoda</taxon>
        <taxon>Hexapoda</taxon>
        <taxon>Insecta</taxon>
        <taxon>Pterygota</taxon>
        <taxon>Neoptera</taxon>
        <taxon>Endopterygota</taxon>
        <taxon>Diptera</taxon>
        <taxon>Brachycera</taxon>
        <taxon>Stratiomyomorpha</taxon>
        <taxon>Stratiomyidae</taxon>
        <taxon>Hermetiinae</taxon>
        <taxon>Hermetia</taxon>
    </lineage>
</organism>
<dbReference type="GO" id="GO:0035099">
    <property type="term" value="P:hemocyte migration"/>
    <property type="evidence" value="ECO:0007669"/>
    <property type="project" value="UniProtKB-ARBA"/>
</dbReference>
<gene>
    <name evidence="3" type="ORF">HERILL_LOCUS9474</name>
</gene>